<dbReference type="Gene3D" id="2.40.160.210">
    <property type="entry name" value="Acyl-CoA thioesterase, double hotdog domain"/>
    <property type="match status" value="1"/>
</dbReference>
<feature type="domain" description="Acyl-CoA thioesterase-like C-terminal" evidence="2">
    <location>
        <begin position="189"/>
        <end position="301"/>
    </location>
</feature>
<evidence type="ECO:0000313" key="4">
    <source>
        <dbReference type="Proteomes" id="UP001165122"/>
    </source>
</evidence>
<dbReference type="AlphaFoldDB" id="A0A9W7KSL3"/>
<evidence type="ECO:0000259" key="1">
    <source>
        <dbReference type="Pfam" id="PF13622"/>
    </source>
</evidence>
<dbReference type="OrthoDB" id="195800at2759"/>
<dbReference type="SUPFAM" id="SSF54637">
    <property type="entry name" value="Thioesterase/thiol ester dehydrase-isomerase"/>
    <property type="match status" value="2"/>
</dbReference>
<evidence type="ECO:0000313" key="3">
    <source>
        <dbReference type="EMBL" id="GMI10054.1"/>
    </source>
</evidence>
<accession>A0A9W7KSL3</accession>
<protein>
    <recommendedName>
        <fullName evidence="5">Thioesterase-like superfamily-domain-containing protein</fullName>
    </recommendedName>
</protein>
<reference evidence="4" key="1">
    <citation type="journal article" date="2023" name="Commun. Biol.">
        <title>Genome analysis of Parmales, the sister group of diatoms, reveals the evolutionary specialization of diatoms from phago-mixotrophs to photoautotrophs.</title>
        <authorList>
            <person name="Ban H."/>
            <person name="Sato S."/>
            <person name="Yoshikawa S."/>
            <person name="Yamada K."/>
            <person name="Nakamura Y."/>
            <person name="Ichinomiya M."/>
            <person name="Sato N."/>
            <person name="Blanc-Mathieu R."/>
            <person name="Endo H."/>
            <person name="Kuwata A."/>
            <person name="Ogata H."/>
        </authorList>
    </citation>
    <scope>NUCLEOTIDE SEQUENCE [LARGE SCALE GENOMIC DNA]</scope>
    <source>
        <strain evidence="4">NIES 3700</strain>
    </source>
</reference>
<feature type="domain" description="Acyl-CoA thioesterase-like N-terminal HotDog" evidence="1">
    <location>
        <begin position="49"/>
        <end position="126"/>
    </location>
</feature>
<dbReference type="InterPro" id="IPR042171">
    <property type="entry name" value="Acyl-CoA_hotdog"/>
</dbReference>
<comment type="caution">
    <text evidence="3">The sequence shown here is derived from an EMBL/GenBank/DDBJ whole genome shotgun (WGS) entry which is preliminary data.</text>
</comment>
<sequence>MLRVVSRRVSGVRAFSFGYAINRFSKVVQVEGDTNVFHTTASNELSILGNPNGGQLTFAALSAASKCTSLPDILNIQATFVAPPSSKSESTLTVKPLTKESKTQETCTVSYTQDNKPIAEFFFTFGDMEKNRKFGGFSYPASTAHVPAPESLPSPNDPKLTNYSELLDQKMGKILFIARHHKFMLDPETSTLYQKHAFNKSTDESKLTGWGGYADDKPIELSDLSFLMDAFPPPILAQEPTGWVPTISYSVNFFSKPKTNSSLVQLDFQTRIAKHGVIECDGHAWDVDGELLATSRQMARVWKPK</sequence>
<dbReference type="InterPro" id="IPR029069">
    <property type="entry name" value="HotDog_dom_sf"/>
</dbReference>
<evidence type="ECO:0000259" key="2">
    <source>
        <dbReference type="Pfam" id="PF20789"/>
    </source>
</evidence>
<dbReference type="InterPro" id="IPR049449">
    <property type="entry name" value="TesB_ACOT8-like_N"/>
</dbReference>
<evidence type="ECO:0008006" key="5">
    <source>
        <dbReference type="Google" id="ProtNLM"/>
    </source>
</evidence>
<dbReference type="InterPro" id="IPR049450">
    <property type="entry name" value="ACOT8-like_C"/>
</dbReference>
<keyword evidence="4" id="KW-1185">Reference proteome</keyword>
<dbReference type="PANTHER" id="PTHR38110:SF1">
    <property type="entry name" value="THIOESTERASE DOMAIN-CONTAINING PROTEIN"/>
    <property type="match status" value="1"/>
</dbReference>
<proteinExistence type="predicted"/>
<dbReference type="Pfam" id="PF20789">
    <property type="entry name" value="4HBT_3C"/>
    <property type="match status" value="1"/>
</dbReference>
<dbReference type="Proteomes" id="UP001165122">
    <property type="component" value="Unassembled WGS sequence"/>
</dbReference>
<gene>
    <name evidence="3" type="ORF">TrLO_g15357</name>
</gene>
<dbReference type="Pfam" id="PF13622">
    <property type="entry name" value="4HBT_3"/>
    <property type="match status" value="1"/>
</dbReference>
<organism evidence="3 4">
    <name type="scientific">Triparma laevis f. longispina</name>
    <dbReference type="NCBI Taxonomy" id="1714387"/>
    <lineage>
        <taxon>Eukaryota</taxon>
        <taxon>Sar</taxon>
        <taxon>Stramenopiles</taxon>
        <taxon>Ochrophyta</taxon>
        <taxon>Bolidophyceae</taxon>
        <taxon>Parmales</taxon>
        <taxon>Triparmaceae</taxon>
        <taxon>Triparma</taxon>
    </lineage>
</organism>
<name>A0A9W7KSL3_9STRA</name>
<dbReference type="PANTHER" id="PTHR38110">
    <property type="entry name" value="CHROMOSOME 23, WHOLE GENOME SHOTGUN SEQUENCE"/>
    <property type="match status" value="1"/>
</dbReference>
<dbReference type="EMBL" id="BRXW01000144">
    <property type="protein sequence ID" value="GMI10054.1"/>
    <property type="molecule type" value="Genomic_DNA"/>
</dbReference>
<dbReference type="InterPro" id="IPR052389">
    <property type="entry name" value="Sec_Metab_Biosynth-Assoc"/>
</dbReference>